<organism evidence="1 2">
    <name type="scientific">Rhodococcus olei</name>
    <dbReference type="NCBI Taxonomy" id="2161675"/>
    <lineage>
        <taxon>Bacteria</taxon>
        <taxon>Bacillati</taxon>
        <taxon>Actinomycetota</taxon>
        <taxon>Actinomycetes</taxon>
        <taxon>Mycobacteriales</taxon>
        <taxon>Nocardiaceae</taxon>
        <taxon>Rhodococcus</taxon>
    </lineage>
</organism>
<name>A0ABP8NYJ7_9NOCA</name>
<proteinExistence type="predicted"/>
<keyword evidence="2" id="KW-1185">Reference proteome</keyword>
<dbReference type="EMBL" id="BAABFB010000024">
    <property type="protein sequence ID" value="GAA4475130.1"/>
    <property type="molecule type" value="Genomic_DNA"/>
</dbReference>
<dbReference type="Proteomes" id="UP001501183">
    <property type="component" value="Unassembled WGS sequence"/>
</dbReference>
<evidence type="ECO:0000313" key="1">
    <source>
        <dbReference type="EMBL" id="GAA4475130.1"/>
    </source>
</evidence>
<dbReference type="RefSeq" id="WP_345342871.1">
    <property type="nucleotide sequence ID" value="NZ_BAABFB010000024.1"/>
</dbReference>
<gene>
    <name evidence="1" type="ORF">GCM10023094_12070</name>
</gene>
<protein>
    <submittedName>
        <fullName evidence="1">Uncharacterized protein</fullName>
    </submittedName>
</protein>
<evidence type="ECO:0000313" key="2">
    <source>
        <dbReference type="Proteomes" id="UP001501183"/>
    </source>
</evidence>
<accession>A0ABP8NYJ7</accession>
<reference evidence="2" key="1">
    <citation type="journal article" date="2019" name="Int. J. Syst. Evol. Microbiol.">
        <title>The Global Catalogue of Microorganisms (GCM) 10K type strain sequencing project: providing services to taxonomists for standard genome sequencing and annotation.</title>
        <authorList>
            <consortium name="The Broad Institute Genomics Platform"/>
            <consortium name="The Broad Institute Genome Sequencing Center for Infectious Disease"/>
            <person name="Wu L."/>
            <person name="Ma J."/>
        </authorList>
    </citation>
    <scope>NUCLEOTIDE SEQUENCE [LARGE SCALE GENOMIC DNA]</scope>
    <source>
        <strain evidence="2">JCM 32206</strain>
    </source>
</reference>
<comment type="caution">
    <text evidence="1">The sequence shown here is derived from an EMBL/GenBank/DDBJ whole genome shotgun (WGS) entry which is preliminary data.</text>
</comment>
<sequence>MSTDHHYNRERIRVLLRQCDYLDRAKAVSPHGKWVIGFAIKWAPFGGASASELLETFGVTPTRFRQLLHESLDPRGAADHRIRALMSELSDALMGAWTRPA</sequence>